<dbReference type="InterPro" id="IPR036291">
    <property type="entry name" value="NAD(P)-bd_dom_sf"/>
</dbReference>
<dbReference type="PANTHER" id="PTHR42760:SF133">
    <property type="entry name" value="3-OXOACYL-[ACYL-CARRIER-PROTEIN] REDUCTASE"/>
    <property type="match status" value="1"/>
</dbReference>
<feature type="domain" description="Ketoreductase" evidence="3">
    <location>
        <begin position="7"/>
        <end position="194"/>
    </location>
</feature>
<evidence type="ECO:0000256" key="2">
    <source>
        <dbReference type="ARBA" id="ARBA00023002"/>
    </source>
</evidence>
<dbReference type="PRINTS" id="PR00081">
    <property type="entry name" value="GDHRDH"/>
</dbReference>
<dbReference type="InterPro" id="IPR057326">
    <property type="entry name" value="KR_dom"/>
</dbReference>
<dbReference type="InterPro" id="IPR002347">
    <property type="entry name" value="SDR_fam"/>
</dbReference>
<proteinExistence type="inferred from homology"/>
<keyword evidence="2 4" id="KW-0560">Oxidoreductase</keyword>
<dbReference type="PROSITE" id="PS00061">
    <property type="entry name" value="ADH_SHORT"/>
    <property type="match status" value="1"/>
</dbReference>
<dbReference type="HOGENOM" id="CLU_010194_1_0_6"/>
<dbReference type="FunFam" id="3.40.50.720:FF:000084">
    <property type="entry name" value="Short-chain dehydrogenase reductase"/>
    <property type="match status" value="1"/>
</dbReference>
<dbReference type="NCBIfam" id="NF005559">
    <property type="entry name" value="PRK07231.1"/>
    <property type="match status" value="1"/>
</dbReference>
<dbReference type="SUPFAM" id="SSF51735">
    <property type="entry name" value="NAD(P)-binding Rossmann-fold domains"/>
    <property type="match status" value="1"/>
</dbReference>
<name>B8KSP4_9GAMM</name>
<evidence type="ECO:0000256" key="1">
    <source>
        <dbReference type="ARBA" id="ARBA00006484"/>
    </source>
</evidence>
<sequence>MALLENKVCLITGAASNPGLGHSIAHRFGEQGATVIVTDMDGAGAERTASEINDAGGTAVGWGQNVTSRDEWVATLARIKSDYGRIDVLVNNAGIAVLQPLEAFTMADYEKQMSVNMTSVFMGTQLVVEMMREDDIKGSIVNMSSVAALVGVVGVTAYAASKAGVHGFTKAVAAETARQGIRCNTLHPGMILTNMNAQAATDNPEEYKIIVDKIPMGYMGPPSSIADAALFLASDMSSYVTGTELVIDGGLISV</sequence>
<comment type="similarity">
    <text evidence="1">Belongs to the short-chain dehydrogenases/reductases (SDR) family.</text>
</comment>
<evidence type="ECO:0000313" key="4">
    <source>
        <dbReference type="EMBL" id="EED35848.1"/>
    </source>
</evidence>
<dbReference type="EC" id="1.1.1.163" evidence="4"/>
<gene>
    <name evidence="4" type="ORF">NOR51B_1795</name>
</gene>
<dbReference type="PRINTS" id="PR00080">
    <property type="entry name" value="SDRFAMILY"/>
</dbReference>
<dbReference type="RefSeq" id="WP_009020594.1">
    <property type="nucleotide sequence ID" value="NZ_DS999411.1"/>
</dbReference>
<dbReference type="InterPro" id="IPR020904">
    <property type="entry name" value="Sc_DH/Rdtase_CS"/>
</dbReference>
<dbReference type="Pfam" id="PF13561">
    <property type="entry name" value="adh_short_C2"/>
    <property type="match status" value="1"/>
</dbReference>
<dbReference type="PANTHER" id="PTHR42760">
    <property type="entry name" value="SHORT-CHAIN DEHYDROGENASES/REDUCTASES FAMILY MEMBER"/>
    <property type="match status" value="1"/>
</dbReference>
<dbReference type="EMBL" id="DS999411">
    <property type="protein sequence ID" value="EED35848.1"/>
    <property type="molecule type" value="Genomic_DNA"/>
</dbReference>
<dbReference type="Gene3D" id="3.40.50.720">
    <property type="entry name" value="NAD(P)-binding Rossmann-like Domain"/>
    <property type="match status" value="1"/>
</dbReference>
<organism evidence="4 5">
    <name type="scientific">Luminiphilus syltensis NOR5-1B</name>
    <dbReference type="NCBI Taxonomy" id="565045"/>
    <lineage>
        <taxon>Bacteria</taxon>
        <taxon>Pseudomonadati</taxon>
        <taxon>Pseudomonadota</taxon>
        <taxon>Gammaproteobacteria</taxon>
        <taxon>Cellvibrionales</taxon>
        <taxon>Halieaceae</taxon>
        <taxon>Luminiphilus</taxon>
    </lineage>
</organism>
<dbReference type="CDD" id="cd05233">
    <property type="entry name" value="SDR_c"/>
    <property type="match status" value="1"/>
</dbReference>
<dbReference type="eggNOG" id="COG1028">
    <property type="taxonomic scope" value="Bacteria"/>
</dbReference>
<dbReference type="AlphaFoldDB" id="B8KSP4"/>
<keyword evidence="5" id="KW-1185">Reference proteome</keyword>
<protein>
    <submittedName>
        <fullName evidence="4">Cyclopentanol dehydrogenase</fullName>
        <ecNumber evidence="4">1.1.1.163</ecNumber>
    </submittedName>
</protein>
<dbReference type="STRING" id="565045.NOR51B_1795"/>
<reference evidence="5" key="1">
    <citation type="journal article" date="2013" name="BMC Microbiol.">
        <title>Taxonomy and evolution of bacteriochlorophyll a-containing members of the OM60/NOR5 clade of marine gammaproteobacteria: description of Luminiphilus syltensis gen. nov., sp. nov., reclassification of Haliea rubra as Pseudohaliea rubra gen. nov., comb. nov., and emendation of Chromatocurvus halotolerans.</title>
        <authorList>
            <person name="Spring S."/>
            <person name="Riedel T."/>
            <person name="Sproer C."/>
            <person name="Yan S."/>
            <person name="Harder J."/>
            <person name="Fuchs B.M."/>
        </authorList>
    </citation>
    <scope>NUCLEOTIDE SEQUENCE [LARGE SCALE GENOMIC DNA]</scope>
    <source>
        <strain evidence="5">NOR51-B</strain>
    </source>
</reference>
<evidence type="ECO:0000259" key="3">
    <source>
        <dbReference type="SMART" id="SM00822"/>
    </source>
</evidence>
<dbReference type="Proteomes" id="UP000004699">
    <property type="component" value="Unassembled WGS sequence"/>
</dbReference>
<dbReference type="OrthoDB" id="286404at2"/>
<evidence type="ECO:0000313" key="5">
    <source>
        <dbReference type="Proteomes" id="UP000004699"/>
    </source>
</evidence>
<dbReference type="SMART" id="SM00822">
    <property type="entry name" value="PKS_KR"/>
    <property type="match status" value="1"/>
</dbReference>
<dbReference type="GO" id="GO:0055041">
    <property type="term" value="F:cyclopentanol dehydrogenase activity"/>
    <property type="evidence" value="ECO:0007669"/>
    <property type="project" value="UniProtKB-EC"/>
</dbReference>
<accession>B8KSP4</accession>